<dbReference type="RefSeq" id="XP_056510235.1">
    <property type="nucleotide sequence ID" value="XM_056657435.1"/>
</dbReference>
<dbReference type="GO" id="GO:0031991">
    <property type="term" value="P:regulation of actomyosin contractile ring contraction"/>
    <property type="evidence" value="ECO:0007669"/>
    <property type="project" value="TreeGrafter"/>
</dbReference>
<feature type="compositionally biased region" description="Polar residues" evidence="7">
    <location>
        <begin position="631"/>
        <end position="647"/>
    </location>
</feature>
<dbReference type="GO" id="GO:0005795">
    <property type="term" value="C:Golgi stack"/>
    <property type="evidence" value="ECO:0007669"/>
    <property type="project" value="UniProtKB-SubCell"/>
</dbReference>
<dbReference type="InterPro" id="IPR001331">
    <property type="entry name" value="GDS_CDC24_CS"/>
</dbReference>
<dbReference type="SMART" id="SM00325">
    <property type="entry name" value="RhoGEF"/>
    <property type="match status" value="1"/>
</dbReference>
<dbReference type="InterPro" id="IPR027267">
    <property type="entry name" value="AH/BAR_dom_sf"/>
</dbReference>
<dbReference type="OrthoDB" id="10256089at2759"/>
<feature type="compositionally biased region" description="Polar residues" evidence="7">
    <location>
        <begin position="138"/>
        <end position="150"/>
    </location>
</feature>
<keyword evidence="11" id="KW-1185">Reference proteome</keyword>
<dbReference type="FunFam" id="1.20.1270.60:FF:000083">
    <property type="entry name" value="Rho guanyl nucleotide exchange factor, putative"/>
    <property type="match status" value="1"/>
</dbReference>
<evidence type="ECO:0000259" key="8">
    <source>
        <dbReference type="PROSITE" id="PS50010"/>
    </source>
</evidence>
<evidence type="ECO:0000313" key="10">
    <source>
        <dbReference type="EMBL" id="KAJ5092038.1"/>
    </source>
</evidence>
<dbReference type="EMBL" id="JAPMSZ010000009">
    <property type="protein sequence ID" value="KAJ5092038.1"/>
    <property type="molecule type" value="Genomic_DNA"/>
</dbReference>
<dbReference type="CDD" id="cd00160">
    <property type="entry name" value="RhoGEF"/>
    <property type="match status" value="1"/>
</dbReference>
<feature type="compositionally biased region" description="Polar residues" evidence="7">
    <location>
        <begin position="242"/>
        <end position="253"/>
    </location>
</feature>
<dbReference type="SUPFAM" id="SSF103657">
    <property type="entry name" value="BAR/IMD domain-like"/>
    <property type="match status" value="1"/>
</dbReference>
<evidence type="ECO:0000256" key="6">
    <source>
        <dbReference type="ARBA" id="ARBA00032587"/>
    </source>
</evidence>
<dbReference type="Gene3D" id="1.20.900.10">
    <property type="entry name" value="Dbl homology (DH) domain"/>
    <property type="match status" value="1"/>
</dbReference>
<feature type="compositionally biased region" description="Polar residues" evidence="7">
    <location>
        <begin position="653"/>
        <end position="665"/>
    </location>
</feature>
<evidence type="ECO:0000256" key="3">
    <source>
        <dbReference type="ARBA" id="ARBA00018186"/>
    </source>
</evidence>
<dbReference type="InterPro" id="IPR035899">
    <property type="entry name" value="DBL_dom_sf"/>
</dbReference>
<feature type="region of interest" description="Disordered" evidence="7">
    <location>
        <begin position="1606"/>
        <end position="1713"/>
    </location>
</feature>
<evidence type="ECO:0000313" key="11">
    <source>
        <dbReference type="Proteomes" id="UP001141434"/>
    </source>
</evidence>
<evidence type="ECO:0000256" key="5">
    <source>
        <dbReference type="ARBA" id="ARBA00022949"/>
    </source>
</evidence>
<feature type="compositionally biased region" description="Polar residues" evidence="7">
    <location>
        <begin position="266"/>
        <end position="287"/>
    </location>
</feature>
<evidence type="ECO:0000256" key="2">
    <source>
        <dbReference type="ARBA" id="ARBA00004348"/>
    </source>
</evidence>
<dbReference type="FunFam" id="1.20.900.10:FF:000053">
    <property type="entry name" value="Rho guanyl nucleotide exchange factor, putative"/>
    <property type="match status" value="1"/>
</dbReference>
<feature type="region of interest" description="Disordered" evidence="7">
    <location>
        <begin position="528"/>
        <end position="581"/>
    </location>
</feature>
<dbReference type="PANTHER" id="PTHR22834:SF20">
    <property type="entry name" value="SH3 DOMAIN-CONTAINING PROTEIN"/>
    <property type="match status" value="1"/>
</dbReference>
<dbReference type="PROSITE" id="PS51021">
    <property type="entry name" value="BAR"/>
    <property type="match status" value="1"/>
</dbReference>
<feature type="region of interest" description="Disordered" evidence="7">
    <location>
        <begin position="730"/>
        <end position="749"/>
    </location>
</feature>
<evidence type="ECO:0000256" key="1">
    <source>
        <dbReference type="ARBA" id="ARBA00004282"/>
    </source>
</evidence>
<keyword evidence="4" id="KW-0344">Guanine-nucleotide releasing factor</keyword>
<dbReference type="PROSITE" id="PS50010">
    <property type="entry name" value="DH_2"/>
    <property type="match status" value="1"/>
</dbReference>
<dbReference type="Pfam" id="PF00621">
    <property type="entry name" value="RhoGEF"/>
    <property type="match status" value="1"/>
</dbReference>
<feature type="region of interest" description="Disordered" evidence="7">
    <location>
        <begin position="1173"/>
        <end position="1204"/>
    </location>
</feature>
<dbReference type="GO" id="GO:0035556">
    <property type="term" value="P:intracellular signal transduction"/>
    <property type="evidence" value="ECO:0007669"/>
    <property type="project" value="InterPro"/>
</dbReference>
<feature type="compositionally biased region" description="Basic residues" evidence="7">
    <location>
        <begin position="1176"/>
        <end position="1185"/>
    </location>
</feature>
<dbReference type="GO" id="GO:0005085">
    <property type="term" value="F:guanyl-nucleotide exchange factor activity"/>
    <property type="evidence" value="ECO:0007669"/>
    <property type="project" value="UniProtKB-KW"/>
</dbReference>
<dbReference type="SUPFAM" id="SSF48065">
    <property type="entry name" value="DBL homology domain (DH-domain)"/>
    <property type="match status" value="1"/>
</dbReference>
<reference evidence="10" key="2">
    <citation type="journal article" date="2023" name="IMA Fungus">
        <title>Comparative genomic study of the Penicillium genus elucidates a diverse pangenome and 15 lateral gene transfer events.</title>
        <authorList>
            <person name="Petersen C."/>
            <person name="Sorensen T."/>
            <person name="Nielsen M.R."/>
            <person name="Sondergaard T.E."/>
            <person name="Sorensen J.L."/>
            <person name="Fitzpatrick D.A."/>
            <person name="Frisvad J.C."/>
            <person name="Nielsen K.L."/>
        </authorList>
    </citation>
    <scope>NUCLEOTIDE SEQUENCE</scope>
    <source>
        <strain evidence="10">IBT 34128</strain>
    </source>
</reference>
<dbReference type="InterPro" id="IPR000219">
    <property type="entry name" value="DH_dom"/>
</dbReference>
<feature type="compositionally biased region" description="Polar residues" evidence="7">
    <location>
        <begin position="1644"/>
        <end position="1659"/>
    </location>
</feature>
<feature type="region of interest" description="Disordered" evidence="7">
    <location>
        <begin position="875"/>
        <end position="910"/>
    </location>
</feature>
<feature type="compositionally biased region" description="Basic and acidic residues" evidence="7">
    <location>
        <begin position="530"/>
        <end position="550"/>
    </location>
</feature>
<feature type="compositionally biased region" description="Basic and acidic residues" evidence="7">
    <location>
        <begin position="66"/>
        <end position="78"/>
    </location>
</feature>
<evidence type="ECO:0000259" key="9">
    <source>
        <dbReference type="PROSITE" id="PS51021"/>
    </source>
</evidence>
<feature type="region of interest" description="Disordered" evidence="7">
    <location>
        <begin position="695"/>
        <end position="716"/>
    </location>
</feature>
<feature type="domain" description="DH" evidence="8">
    <location>
        <begin position="1097"/>
        <end position="1322"/>
    </location>
</feature>
<dbReference type="PANTHER" id="PTHR22834">
    <property type="entry name" value="NUCLEAR FUSION PROTEIN FUS2"/>
    <property type="match status" value="1"/>
</dbReference>
<dbReference type="Proteomes" id="UP001141434">
    <property type="component" value="Unassembled WGS sequence"/>
</dbReference>
<feature type="compositionally biased region" description="Acidic residues" evidence="7">
    <location>
        <begin position="703"/>
        <end position="716"/>
    </location>
</feature>
<dbReference type="InterPro" id="IPR004148">
    <property type="entry name" value="BAR_dom"/>
</dbReference>
<proteinExistence type="predicted"/>
<feature type="region of interest" description="Disordered" evidence="7">
    <location>
        <begin position="1725"/>
        <end position="1769"/>
    </location>
</feature>
<dbReference type="CDD" id="cd07589">
    <property type="entry name" value="BAR_DNMBP"/>
    <property type="match status" value="1"/>
</dbReference>
<protein>
    <recommendedName>
        <fullName evidence="3">Dynamin-binding protein</fullName>
    </recommendedName>
    <alternativeName>
        <fullName evidence="6">Scaffold protein Tuba</fullName>
    </alternativeName>
</protein>
<comment type="subcellular location">
    <subcellularLocation>
        <location evidence="1">Cell junction</location>
    </subcellularLocation>
    <subcellularLocation>
        <location evidence="2">Golgi apparatus</location>
        <location evidence="2">Golgi stack</location>
    </subcellularLocation>
</comment>
<feature type="compositionally biased region" description="Polar residues" evidence="7">
    <location>
        <begin position="363"/>
        <end position="383"/>
    </location>
</feature>
<feature type="region of interest" description="Disordered" evidence="7">
    <location>
        <begin position="955"/>
        <end position="1097"/>
    </location>
</feature>
<feature type="region of interest" description="Disordered" evidence="7">
    <location>
        <begin position="608"/>
        <end position="681"/>
    </location>
</feature>
<organism evidence="10 11">
    <name type="scientific">Penicillium alfredii</name>
    <dbReference type="NCBI Taxonomy" id="1506179"/>
    <lineage>
        <taxon>Eukaryota</taxon>
        <taxon>Fungi</taxon>
        <taxon>Dikarya</taxon>
        <taxon>Ascomycota</taxon>
        <taxon>Pezizomycotina</taxon>
        <taxon>Eurotiomycetes</taxon>
        <taxon>Eurotiomycetidae</taxon>
        <taxon>Eurotiales</taxon>
        <taxon>Aspergillaceae</taxon>
        <taxon>Penicillium</taxon>
    </lineage>
</organism>
<feature type="domain" description="BAR" evidence="9">
    <location>
        <begin position="1357"/>
        <end position="1578"/>
    </location>
</feature>
<feature type="compositionally biased region" description="Polar residues" evidence="7">
    <location>
        <begin position="20"/>
        <end position="63"/>
    </location>
</feature>
<feature type="compositionally biased region" description="Low complexity" evidence="7">
    <location>
        <begin position="167"/>
        <end position="179"/>
    </location>
</feature>
<feature type="region of interest" description="Disordered" evidence="7">
    <location>
        <begin position="302"/>
        <end position="510"/>
    </location>
</feature>
<keyword evidence="5" id="KW-0965">Cell junction</keyword>
<dbReference type="GeneID" id="81396604"/>
<feature type="region of interest" description="Disordered" evidence="7">
    <location>
        <begin position="1"/>
        <end position="288"/>
    </location>
</feature>
<feature type="compositionally biased region" description="Basic and acidic residues" evidence="7">
    <location>
        <begin position="490"/>
        <end position="507"/>
    </location>
</feature>
<name>A0A9W9K3S0_9EURO</name>
<feature type="compositionally biased region" description="Polar residues" evidence="7">
    <location>
        <begin position="800"/>
        <end position="811"/>
    </location>
</feature>
<gene>
    <name evidence="10" type="ORF">NUU61_006908</name>
</gene>
<feature type="compositionally biased region" description="Low complexity" evidence="7">
    <location>
        <begin position="1683"/>
        <end position="1700"/>
    </location>
</feature>
<feature type="compositionally biased region" description="Polar residues" evidence="7">
    <location>
        <begin position="1606"/>
        <end position="1627"/>
    </location>
</feature>
<feature type="compositionally biased region" description="Low complexity" evidence="7">
    <location>
        <begin position="1058"/>
        <end position="1071"/>
    </location>
</feature>
<dbReference type="Gene3D" id="1.20.1270.60">
    <property type="entry name" value="Arfaptin homology (AH) domain/BAR domain"/>
    <property type="match status" value="1"/>
</dbReference>
<dbReference type="PROSITE" id="PS00741">
    <property type="entry name" value="DH_1"/>
    <property type="match status" value="1"/>
</dbReference>
<feature type="compositionally biased region" description="Polar residues" evidence="7">
    <location>
        <begin position="467"/>
        <end position="478"/>
    </location>
</feature>
<evidence type="ECO:0000256" key="4">
    <source>
        <dbReference type="ARBA" id="ARBA00022658"/>
    </source>
</evidence>
<comment type="caution">
    <text evidence="10">The sequence shown here is derived from an EMBL/GenBank/DDBJ whole genome shotgun (WGS) entry which is preliminary data.</text>
</comment>
<reference evidence="10" key="1">
    <citation type="submission" date="2022-11" db="EMBL/GenBank/DDBJ databases">
        <authorList>
            <person name="Petersen C."/>
        </authorList>
    </citation>
    <scope>NUCLEOTIDE SEQUENCE</scope>
    <source>
        <strain evidence="10">IBT 34128</strain>
    </source>
</reference>
<sequence>MSGSVQGSDIRDRDPAPFGRQSSAPTPSYDSHSTPSAPPLNATSFPSRSGIDPQTRSVSTNHLSLRGRESPDPGDYYRQRGFGTADVRHSGEGDGTMGMDATGYPKMKDRVSPLPADMSGSRRPAPRSTDSPALGDLSGSSFPRSRQTSFKDLVKRFDNPSDPVLPLPSRSASRAASPAGSVDGAERPRVLSRRRNGRDSSPSSPETERLVPALLSSTAPPPLFQRIPDSQPRRPLFGELLSVNTEVNNSGHEFSSPLRRRGSEGSIPSPNSTFDQANPSSARSPLTPTAWYLGHTASLEAVQSGTQNTHRRIHSDAEDGSSYKTSLAEPWNSQMAVPAPLQTKGDGSPGTNSRSRIPVSAYRRTTASGAESPSNPTFSSRSAALSPKGHASRLPKPSPKPSPVSSPKDSPPHHMTDDAPITVRARRESANGRTGNPVSERSRLLQAYIAAPPPKKSPPLRSSRPRQSVSHGTPTSPRSKVGDRISSFQKQDDRKIEARSPRERRIPELGNVDFETRRRLIQQAFNRTVQENERKEEEAAELRRRARRDEEGEDTQPPADDRSSTPSTPVTRPPVPEKMAIPARELVSITSPLEKELPALPQLHLNTSLPVSTKDTPHTAMDSPTLGIPSAGSQQQPGVPVGTSSATDAVPSSAVTAQSNDTHVTTFDPEPQSGLLQRNPSTSNRTLLSHIMQIRGSSPESSSCDEPDCSLSENDDKESVQIMLRETTYFDSSSSTDTQEPHPAQIPQVHVADPVQNRWSMSSWSSSLRNQHSTFDDRCEESSDEIILQKSLAEPETEPAIQSCSAASTRPPSVVDDEASSTPLQDYGVTGPDTLEVPEQSERNSFSTPPSLARQGRWDSRRVTQLYLEELTRGGRGHSLPFPAVRVSPEPSVDTGSRTDGRTDSLTDDPVVVPRFQDFPVTDRLSHTASLVGRDDWEHASPSIMDWMQIAADDDAASPAADKTGRAPDGVPTPRLMTSAADLNTSYQPDTGLGLSINIQDPRELPTIPPSQSPSQFRIDDKTPTGDVPPHNGILSALGGATHSTGSSEDSSFRRLEPSQSPQAADSSATSLAPSTEQLARMQSKKSPSPEQRRLKKRRHIIKELVDTEYSFGRDMKVVDDIYKGTSSSCLDLSADDVKILFANSDLVVQFSMAFQDALKQAARSIYVMPKSQRWNSKRSTRNNRPRSSGADEQSPGDVGKSDLEKDRLTSIGLAFMNHMAQMEKVYTDYLRNHDAANKKLQVLQRNPKVAIWLKECREWAADLTSAWDLDSLLVKPVQRILKYPLLLSELLESTPNDHPDRLALSNALQEVTNISIRINEMKKRVDLVGQVVGRKRKESDVRTGLSKAFGRRTEKLRQQVGLSDMFEDKIYDALSQKFGDGYFQLQVVMRDVEMYTQETQASIDRLNEFVAAIEGVIDVTQSNYSELESKWRRFKMTIREILTAALPEHLDVVRQSVINPMVNLLKLHEGPQRVMKKRDKRLLDYARYKAVKDRGDKPDKKTTEQGEQFMALNEALKDELPRFYGLTAKLMEACLKNFVEVQTTWYGVLQKKIGTHVETFPNDLQKVISDWNSDYAFSDAQVLSLGVCNGALLADTVNLVNFNTPSTGTNVNSPRRPSTVNSSNARPGSMVDESPKNSHDFSVGSQPFQSPQVDGQSTQDRRRAESSYSGHAPPDTPELPRSQLLQQVTNTSSSTSQATKPADEAPFPRLPHLSLDTPFLADLIAGSSSDTNPPASPAGRYSGFFSSAMPMPDTPTTESDAAPTDSRPAKAPNVLFLAASIYEFNIDRARREAGYPYLTYVAGEIFDVIGEKGELWLARNQDDSTSQVGWIWNKHFAKLSS</sequence>
<dbReference type="InterPro" id="IPR051492">
    <property type="entry name" value="Dynamin-Rho_GEF"/>
</dbReference>
<evidence type="ECO:0000256" key="7">
    <source>
        <dbReference type="SAM" id="MobiDB-lite"/>
    </source>
</evidence>
<accession>A0A9W9K3S0</accession>
<feature type="region of interest" description="Disordered" evidence="7">
    <location>
        <begin position="792"/>
        <end position="858"/>
    </location>
</feature>
<dbReference type="GO" id="GO:0032955">
    <property type="term" value="P:regulation of division septum assembly"/>
    <property type="evidence" value="ECO:0007669"/>
    <property type="project" value="TreeGrafter"/>
</dbReference>